<dbReference type="AlphaFoldDB" id="A0A0C2ZHA0"/>
<evidence type="ECO:0000256" key="1">
    <source>
        <dbReference type="SAM" id="Phobius"/>
    </source>
</evidence>
<proteinExistence type="predicted"/>
<keyword evidence="3" id="KW-1185">Reference proteome</keyword>
<evidence type="ECO:0000313" key="3">
    <source>
        <dbReference type="Proteomes" id="UP000053989"/>
    </source>
</evidence>
<dbReference type="HOGENOM" id="CLU_2905496_0_0_1"/>
<reference evidence="2 3" key="1">
    <citation type="submission" date="2014-04" db="EMBL/GenBank/DDBJ databases">
        <authorList>
            <consortium name="DOE Joint Genome Institute"/>
            <person name="Kuo A."/>
            <person name="Kohler A."/>
            <person name="Nagy L.G."/>
            <person name="Floudas D."/>
            <person name="Copeland A."/>
            <person name="Barry K.W."/>
            <person name="Cichocki N."/>
            <person name="Veneault-Fourrey C."/>
            <person name="LaButti K."/>
            <person name="Lindquist E.A."/>
            <person name="Lipzen A."/>
            <person name="Lundell T."/>
            <person name="Morin E."/>
            <person name="Murat C."/>
            <person name="Sun H."/>
            <person name="Tunlid A."/>
            <person name="Henrissat B."/>
            <person name="Grigoriev I.V."/>
            <person name="Hibbett D.S."/>
            <person name="Martin F."/>
            <person name="Nordberg H.P."/>
            <person name="Cantor M.N."/>
            <person name="Hua S.X."/>
        </authorList>
    </citation>
    <scope>NUCLEOTIDE SEQUENCE [LARGE SCALE GENOMIC DNA]</scope>
    <source>
        <strain evidence="2 3">Foug A</strain>
    </source>
</reference>
<keyword evidence="1" id="KW-0812">Transmembrane</keyword>
<keyword evidence="1" id="KW-1133">Transmembrane helix</keyword>
<evidence type="ECO:0000313" key="2">
    <source>
        <dbReference type="EMBL" id="KIM61033.1"/>
    </source>
</evidence>
<reference evidence="3" key="2">
    <citation type="submission" date="2015-01" db="EMBL/GenBank/DDBJ databases">
        <title>Evolutionary Origins and Diversification of the Mycorrhizal Mutualists.</title>
        <authorList>
            <consortium name="DOE Joint Genome Institute"/>
            <consortium name="Mycorrhizal Genomics Consortium"/>
            <person name="Kohler A."/>
            <person name="Kuo A."/>
            <person name="Nagy L.G."/>
            <person name="Floudas D."/>
            <person name="Copeland A."/>
            <person name="Barry K.W."/>
            <person name="Cichocki N."/>
            <person name="Veneault-Fourrey C."/>
            <person name="LaButti K."/>
            <person name="Lindquist E.A."/>
            <person name="Lipzen A."/>
            <person name="Lundell T."/>
            <person name="Morin E."/>
            <person name="Murat C."/>
            <person name="Riley R."/>
            <person name="Ohm R."/>
            <person name="Sun H."/>
            <person name="Tunlid A."/>
            <person name="Henrissat B."/>
            <person name="Grigoriev I.V."/>
            <person name="Hibbett D.S."/>
            <person name="Martin F."/>
        </authorList>
    </citation>
    <scope>NUCLEOTIDE SEQUENCE [LARGE SCALE GENOMIC DNA]</scope>
    <source>
        <strain evidence="3">Foug A</strain>
    </source>
</reference>
<gene>
    <name evidence="2" type="ORF">SCLCIDRAFT_1216344</name>
</gene>
<dbReference type="InParanoid" id="A0A0C2ZHA0"/>
<accession>A0A0C2ZHA0</accession>
<feature type="transmembrane region" description="Helical" evidence="1">
    <location>
        <begin position="21"/>
        <end position="44"/>
    </location>
</feature>
<sequence>MFAVDFVMNPTQWRSGWVRQGIAVGSLVLGVRAMGVAMLVSGWLHLGQHLGFYVTRDLSKRP</sequence>
<organism evidence="2 3">
    <name type="scientific">Scleroderma citrinum Foug A</name>
    <dbReference type="NCBI Taxonomy" id="1036808"/>
    <lineage>
        <taxon>Eukaryota</taxon>
        <taxon>Fungi</taxon>
        <taxon>Dikarya</taxon>
        <taxon>Basidiomycota</taxon>
        <taxon>Agaricomycotina</taxon>
        <taxon>Agaricomycetes</taxon>
        <taxon>Agaricomycetidae</taxon>
        <taxon>Boletales</taxon>
        <taxon>Sclerodermatineae</taxon>
        <taxon>Sclerodermataceae</taxon>
        <taxon>Scleroderma</taxon>
    </lineage>
</organism>
<name>A0A0C2ZHA0_9AGAM</name>
<keyword evidence="1" id="KW-0472">Membrane</keyword>
<protein>
    <submittedName>
        <fullName evidence="2">Uncharacterized protein</fullName>
    </submittedName>
</protein>
<dbReference type="Proteomes" id="UP000053989">
    <property type="component" value="Unassembled WGS sequence"/>
</dbReference>
<dbReference type="EMBL" id="KN822056">
    <property type="protein sequence ID" value="KIM61033.1"/>
    <property type="molecule type" value="Genomic_DNA"/>
</dbReference>